<keyword evidence="6 9" id="KW-1133">Transmembrane helix</keyword>
<proteinExistence type="inferred from homology"/>
<dbReference type="GO" id="GO:0033281">
    <property type="term" value="C:TAT protein transport complex"/>
    <property type="evidence" value="ECO:0007669"/>
    <property type="project" value="UniProtKB-UniRule"/>
</dbReference>
<dbReference type="PANTHER" id="PTHR33162:SF1">
    <property type="entry name" value="SEC-INDEPENDENT PROTEIN TRANSLOCASE PROTEIN TATA, CHLOROPLASTIC"/>
    <property type="match status" value="1"/>
</dbReference>
<feature type="region of interest" description="Disordered" evidence="10">
    <location>
        <begin position="70"/>
        <end position="117"/>
    </location>
</feature>
<name>A0A918XJS4_9GAMM</name>
<keyword evidence="7 9" id="KW-0811">Translocation</keyword>
<dbReference type="AlphaFoldDB" id="A0A918XJS4"/>
<evidence type="ECO:0000256" key="2">
    <source>
        <dbReference type="ARBA" id="ARBA00022448"/>
    </source>
</evidence>
<dbReference type="Gene3D" id="1.20.5.3310">
    <property type="match status" value="1"/>
</dbReference>
<dbReference type="InterPro" id="IPR018448">
    <property type="entry name" value="TatB"/>
</dbReference>
<comment type="function">
    <text evidence="9">Part of the twin-arginine translocation (Tat) system that transports large folded proteins containing a characteristic twin-arginine motif in their signal peptide across membranes. Together with TatC, TatB is part of a receptor directly interacting with Tat signal peptides. TatB may form an oligomeric binding site that transiently accommodates folded Tat precursor proteins before their translocation.</text>
</comment>
<sequence>MFDIGFAELLIIGVVSLLVIGPERLPGAVRTVSLWLGRFKRSFNEIRQEIEQELHNDAILQDLKKTSEQVQQEANQVRDSLRSAAESLDDNGGNRIAPPSSKTQVADNRPTQPASDN</sequence>
<keyword evidence="3 9" id="KW-1003">Cell membrane</keyword>
<dbReference type="PANTHER" id="PTHR33162">
    <property type="entry name" value="SEC-INDEPENDENT PROTEIN TRANSLOCASE PROTEIN TATA, CHLOROPLASTIC"/>
    <property type="match status" value="1"/>
</dbReference>
<evidence type="ECO:0000256" key="5">
    <source>
        <dbReference type="ARBA" id="ARBA00022927"/>
    </source>
</evidence>
<evidence type="ECO:0000313" key="12">
    <source>
        <dbReference type="Proteomes" id="UP000644693"/>
    </source>
</evidence>
<dbReference type="Proteomes" id="UP000644693">
    <property type="component" value="Unassembled WGS sequence"/>
</dbReference>
<reference evidence="11" key="2">
    <citation type="submission" date="2020-09" db="EMBL/GenBank/DDBJ databases">
        <authorList>
            <person name="Sun Q."/>
            <person name="Kim S."/>
        </authorList>
    </citation>
    <scope>NUCLEOTIDE SEQUENCE</scope>
    <source>
        <strain evidence="11">KCTC 23430</strain>
    </source>
</reference>
<dbReference type="RefSeq" id="WP_189477590.1">
    <property type="nucleotide sequence ID" value="NZ_BMYM01000002.1"/>
</dbReference>
<organism evidence="11 12">
    <name type="scientific">Parahalioglobus pacificus</name>
    <dbReference type="NCBI Taxonomy" id="930806"/>
    <lineage>
        <taxon>Bacteria</taxon>
        <taxon>Pseudomonadati</taxon>
        <taxon>Pseudomonadota</taxon>
        <taxon>Gammaproteobacteria</taxon>
        <taxon>Cellvibrionales</taxon>
        <taxon>Halieaceae</taxon>
        <taxon>Parahalioglobus</taxon>
    </lineage>
</organism>
<dbReference type="PRINTS" id="PR01506">
    <property type="entry name" value="TATBPROTEIN"/>
</dbReference>
<evidence type="ECO:0000313" key="11">
    <source>
        <dbReference type="EMBL" id="GHD34035.1"/>
    </source>
</evidence>
<dbReference type="GO" id="GO:0008320">
    <property type="term" value="F:protein transmembrane transporter activity"/>
    <property type="evidence" value="ECO:0007669"/>
    <property type="project" value="UniProtKB-UniRule"/>
</dbReference>
<reference evidence="11" key="1">
    <citation type="journal article" date="2014" name="Int. J. Syst. Evol. Microbiol.">
        <title>Complete genome sequence of Corynebacterium casei LMG S-19264T (=DSM 44701T), isolated from a smear-ripened cheese.</title>
        <authorList>
            <consortium name="US DOE Joint Genome Institute (JGI-PGF)"/>
            <person name="Walter F."/>
            <person name="Albersmeier A."/>
            <person name="Kalinowski J."/>
            <person name="Ruckert C."/>
        </authorList>
    </citation>
    <scope>NUCLEOTIDE SEQUENCE</scope>
    <source>
        <strain evidence="11">KCTC 23430</strain>
    </source>
</reference>
<comment type="similarity">
    <text evidence="9">Belongs to the TatB family.</text>
</comment>
<evidence type="ECO:0000256" key="3">
    <source>
        <dbReference type="ARBA" id="ARBA00022475"/>
    </source>
</evidence>
<evidence type="ECO:0000256" key="9">
    <source>
        <dbReference type="HAMAP-Rule" id="MF_00237"/>
    </source>
</evidence>
<dbReference type="InterPro" id="IPR003369">
    <property type="entry name" value="TatA/B/E"/>
</dbReference>
<dbReference type="GO" id="GO:0043953">
    <property type="term" value="P:protein transport by the Tat complex"/>
    <property type="evidence" value="ECO:0007669"/>
    <property type="project" value="UniProtKB-UniRule"/>
</dbReference>
<evidence type="ECO:0000256" key="6">
    <source>
        <dbReference type="ARBA" id="ARBA00022989"/>
    </source>
</evidence>
<evidence type="ECO:0000256" key="7">
    <source>
        <dbReference type="ARBA" id="ARBA00023010"/>
    </source>
</evidence>
<keyword evidence="8 9" id="KW-0472">Membrane</keyword>
<gene>
    <name evidence="9 11" type="primary">tatB</name>
    <name evidence="11" type="ORF">GCM10007053_19240</name>
</gene>
<feature type="compositionally biased region" description="Polar residues" evidence="10">
    <location>
        <begin position="100"/>
        <end position="117"/>
    </location>
</feature>
<comment type="caution">
    <text evidence="11">The sequence shown here is derived from an EMBL/GenBank/DDBJ whole genome shotgun (WGS) entry which is preliminary data.</text>
</comment>
<dbReference type="EMBL" id="BMYM01000002">
    <property type="protein sequence ID" value="GHD34035.1"/>
    <property type="molecule type" value="Genomic_DNA"/>
</dbReference>
<evidence type="ECO:0000256" key="10">
    <source>
        <dbReference type="SAM" id="MobiDB-lite"/>
    </source>
</evidence>
<keyword evidence="4 9" id="KW-0812">Transmembrane</keyword>
<evidence type="ECO:0000256" key="4">
    <source>
        <dbReference type="ARBA" id="ARBA00022692"/>
    </source>
</evidence>
<dbReference type="NCBIfam" id="TIGR01410">
    <property type="entry name" value="tatB"/>
    <property type="match status" value="1"/>
</dbReference>
<evidence type="ECO:0000256" key="8">
    <source>
        <dbReference type="ARBA" id="ARBA00023136"/>
    </source>
</evidence>
<keyword evidence="5 9" id="KW-0653">Protein transport</keyword>
<protein>
    <recommendedName>
        <fullName evidence="9">Sec-independent protein translocase protein TatB</fullName>
    </recommendedName>
</protein>
<accession>A0A918XJS4</accession>
<dbReference type="HAMAP" id="MF_00237">
    <property type="entry name" value="TatB"/>
    <property type="match status" value="1"/>
</dbReference>
<evidence type="ECO:0000256" key="1">
    <source>
        <dbReference type="ARBA" id="ARBA00004167"/>
    </source>
</evidence>
<keyword evidence="12" id="KW-1185">Reference proteome</keyword>
<dbReference type="Pfam" id="PF02416">
    <property type="entry name" value="TatA_B_E"/>
    <property type="match status" value="1"/>
</dbReference>
<keyword evidence="2 9" id="KW-0813">Transport</keyword>
<comment type="subcellular location">
    <subcellularLocation>
        <location evidence="9">Cell membrane</location>
        <topology evidence="9">Single-pass membrane protein</topology>
    </subcellularLocation>
    <subcellularLocation>
        <location evidence="1">Membrane</location>
        <topology evidence="1">Single-pass membrane protein</topology>
    </subcellularLocation>
</comment>
<comment type="subunit">
    <text evidence="9">The Tat system comprises two distinct complexes: a TatABC complex, containing multiple copies of TatA, TatB and TatC subunits, and a separate TatA complex, containing only TatA subunits. Substrates initially bind to the TatABC complex, which probably triggers association of the separate TatA complex to form the active translocon.</text>
</comment>